<reference evidence="1" key="1">
    <citation type="submission" date="2019-05" db="EMBL/GenBank/DDBJ databases">
        <title>Revised genome assembly of Burkholderiaceae (previously Ralstonia) sp. PBA.</title>
        <authorList>
            <person name="Gan H.M."/>
        </authorList>
    </citation>
    <scope>NUCLEOTIDE SEQUENCE</scope>
    <source>
        <strain evidence="1">PBA</strain>
    </source>
</reference>
<organism evidence="1 2">
    <name type="scientific">Imbroritus primus</name>
    <dbReference type="NCBI Taxonomy" id="3058603"/>
    <lineage>
        <taxon>Bacteria</taxon>
        <taxon>Pseudomonadati</taxon>
        <taxon>Pseudomonadota</taxon>
        <taxon>Betaproteobacteria</taxon>
        <taxon>Burkholderiales</taxon>
        <taxon>Burkholderiaceae</taxon>
        <taxon>Imbroritus</taxon>
    </lineage>
</organism>
<keyword evidence="1" id="KW-0131">Cell cycle</keyword>
<proteinExistence type="predicted"/>
<evidence type="ECO:0000313" key="2">
    <source>
        <dbReference type="Proteomes" id="UP000004277"/>
    </source>
</evidence>
<keyword evidence="2" id="KW-1185">Reference proteome</keyword>
<evidence type="ECO:0000313" key="1">
    <source>
        <dbReference type="EMBL" id="TMS56726.1"/>
    </source>
</evidence>
<protein>
    <submittedName>
        <fullName evidence="1">Cell division protein ZapA</fullName>
    </submittedName>
</protein>
<accession>A0ACD3SKP7</accession>
<sequence length="112" mass="12087">MNQATEQHSDTRQIGVEIAGQSYKFAVAPEHEAALLEAAALVDGRMAKIKGGSASRGIERVAVMAAISIASDLLNLQQKQAEDSTLPVEAIQNRLRELQARADEALRQYGLD</sequence>
<dbReference type="Proteomes" id="UP000004277">
    <property type="component" value="Unassembled WGS sequence"/>
</dbReference>
<name>A0ACD3SKP7_9BURK</name>
<keyword evidence="1" id="KW-0132">Cell division</keyword>
<gene>
    <name evidence="1" type="ORF">MW7_016755</name>
</gene>
<comment type="caution">
    <text evidence="1">The sequence shown here is derived from an EMBL/GenBank/DDBJ whole genome shotgun (WGS) entry which is preliminary data.</text>
</comment>
<dbReference type="EMBL" id="AKCV02000026">
    <property type="protein sequence ID" value="TMS56726.1"/>
    <property type="molecule type" value="Genomic_DNA"/>
</dbReference>